<reference evidence="3" key="1">
    <citation type="journal article" date="2020" name="Fungal Divers.">
        <title>Resolving the Mortierellaceae phylogeny through synthesis of multi-gene phylogenetics and phylogenomics.</title>
        <authorList>
            <person name="Vandepol N."/>
            <person name="Liber J."/>
            <person name="Desiro A."/>
            <person name="Na H."/>
            <person name="Kennedy M."/>
            <person name="Barry K."/>
            <person name="Grigoriev I.V."/>
            <person name="Miller A.N."/>
            <person name="O'Donnell K."/>
            <person name="Stajich J.E."/>
            <person name="Bonito G."/>
        </authorList>
    </citation>
    <scope>NUCLEOTIDE SEQUENCE</scope>
    <source>
        <strain evidence="3">KOD1015</strain>
    </source>
</reference>
<keyword evidence="4" id="KW-1185">Reference proteome</keyword>
<keyword evidence="2" id="KW-0732">Signal</keyword>
<evidence type="ECO:0000313" key="4">
    <source>
        <dbReference type="Proteomes" id="UP000780801"/>
    </source>
</evidence>
<evidence type="ECO:0000256" key="1">
    <source>
        <dbReference type="SAM" id="MobiDB-lite"/>
    </source>
</evidence>
<organism evidence="3 4">
    <name type="scientific">Lunasporangiospora selenospora</name>
    <dbReference type="NCBI Taxonomy" id="979761"/>
    <lineage>
        <taxon>Eukaryota</taxon>
        <taxon>Fungi</taxon>
        <taxon>Fungi incertae sedis</taxon>
        <taxon>Mucoromycota</taxon>
        <taxon>Mortierellomycotina</taxon>
        <taxon>Mortierellomycetes</taxon>
        <taxon>Mortierellales</taxon>
        <taxon>Mortierellaceae</taxon>
        <taxon>Lunasporangiospora</taxon>
    </lineage>
</organism>
<feature type="compositionally biased region" description="Pro residues" evidence="1">
    <location>
        <begin position="217"/>
        <end position="234"/>
    </location>
</feature>
<feature type="compositionally biased region" description="Polar residues" evidence="1">
    <location>
        <begin position="184"/>
        <end position="201"/>
    </location>
</feature>
<evidence type="ECO:0000256" key="2">
    <source>
        <dbReference type="SAM" id="SignalP"/>
    </source>
</evidence>
<dbReference type="EMBL" id="JAABOA010001488">
    <property type="protein sequence ID" value="KAF9581446.1"/>
    <property type="molecule type" value="Genomic_DNA"/>
</dbReference>
<comment type="caution">
    <text evidence="3">The sequence shown here is derived from an EMBL/GenBank/DDBJ whole genome shotgun (WGS) entry which is preliminary data.</text>
</comment>
<gene>
    <name evidence="3" type="ORF">BGW38_001520</name>
</gene>
<feature type="non-terminal residue" evidence="3">
    <location>
        <position position="321"/>
    </location>
</feature>
<dbReference type="Proteomes" id="UP000780801">
    <property type="component" value="Unassembled WGS sequence"/>
</dbReference>
<evidence type="ECO:0000313" key="3">
    <source>
        <dbReference type="EMBL" id="KAF9581446.1"/>
    </source>
</evidence>
<proteinExistence type="predicted"/>
<feature type="compositionally biased region" description="Basic and acidic residues" evidence="1">
    <location>
        <begin position="278"/>
        <end position="301"/>
    </location>
</feature>
<accession>A0A9P6FUI2</accession>
<dbReference type="AlphaFoldDB" id="A0A9P6FUI2"/>
<feature type="region of interest" description="Disordered" evidence="1">
    <location>
        <begin position="184"/>
        <end position="301"/>
    </location>
</feature>
<protein>
    <submittedName>
        <fullName evidence="3">Uncharacterized protein</fullName>
    </submittedName>
</protein>
<name>A0A9P6FUI2_9FUNG</name>
<feature type="chain" id="PRO_5040131183" evidence="2">
    <location>
        <begin position="21"/>
        <end position="321"/>
    </location>
</feature>
<feature type="signal peptide" evidence="2">
    <location>
        <begin position="1"/>
        <end position="20"/>
    </location>
</feature>
<feature type="compositionally biased region" description="Polar residues" evidence="1">
    <location>
        <begin position="252"/>
        <end position="268"/>
    </location>
</feature>
<sequence length="321" mass="34102">MKLTASAILISAALAAIATAAPVANPSHRKSIDVNLPSGFTKRCMDCTSKDATALDLIVKASAGHYADIAKVRLDALVNEIATAKVTSGNQDLPKEKALLNLVVKATIDKAKKDCSSEALAPVIKATVVANSNLDIPWSKEEEVKKKIIELDIVITKTILDRIQANINAELLSKDCTEKMTNTQITPVPETAQPTQPTSETPPAIGEVPLGTGPESPVTPPAEIPVTPESPAPVDPSAQPDPIREEVPSPPTGNQNPTGESTPVTQDPASEPCTEWSEPPRQRHRNKEDKPLKKEGIDVPSKVDTKFVCATGCKDTKEANV</sequence>
<dbReference type="OrthoDB" id="2434892at2759"/>